<name>A0A3B0XR67_9ZZZZ</name>
<gene>
    <name evidence="1" type="ORF">MNBD_GAMMA08-2566</name>
</gene>
<proteinExistence type="predicted"/>
<sequence length="132" mass="14700">MTILLHNKHSPINESKKKNTLVTAKFVEHLHCVLSMQIYKSMNRCNPHPNPLPKVEGITTLLLSLPLREGITTLLLPLPLGEGWGEGSNSLSRQSINSNINTPYPLTNPFPDKSVQCDDLKSFTNVLNIALF</sequence>
<protein>
    <submittedName>
        <fullName evidence="1">Uncharacterized protein</fullName>
    </submittedName>
</protein>
<organism evidence="1">
    <name type="scientific">hydrothermal vent metagenome</name>
    <dbReference type="NCBI Taxonomy" id="652676"/>
    <lineage>
        <taxon>unclassified sequences</taxon>
        <taxon>metagenomes</taxon>
        <taxon>ecological metagenomes</taxon>
    </lineage>
</organism>
<evidence type="ECO:0000313" key="1">
    <source>
        <dbReference type="EMBL" id="VAW65737.1"/>
    </source>
</evidence>
<dbReference type="AlphaFoldDB" id="A0A3B0XR67"/>
<dbReference type="EMBL" id="UOFH01000327">
    <property type="protein sequence ID" value="VAW65737.1"/>
    <property type="molecule type" value="Genomic_DNA"/>
</dbReference>
<reference evidence="1" key="1">
    <citation type="submission" date="2018-06" db="EMBL/GenBank/DDBJ databases">
        <authorList>
            <person name="Zhirakovskaya E."/>
        </authorList>
    </citation>
    <scope>NUCLEOTIDE SEQUENCE</scope>
</reference>
<accession>A0A3B0XR67</accession>